<evidence type="ECO:0000313" key="5">
    <source>
        <dbReference type="EMBL" id="KRL66508.1"/>
    </source>
</evidence>
<feature type="binding site" evidence="2">
    <location>
        <begin position="247"/>
        <end position="254"/>
    </location>
    <ligand>
        <name>ATP</name>
        <dbReference type="ChEBI" id="CHEBI:30616"/>
    </ligand>
</feature>
<dbReference type="PANTHER" id="PTHR13504">
    <property type="entry name" value="FIDO DOMAIN-CONTAINING PROTEIN DDB_G0283145"/>
    <property type="match status" value="1"/>
</dbReference>
<dbReference type="InterPro" id="IPR040198">
    <property type="entry name" value="Fido_containing"/>
</dbReference>
<dbReference type="Gene3D" id="1.10.3290.10">
    <property type="entry name" value="Fido-like domain"/>
    <property type="match status" value="1"/>
</dbReference>
<feature type="binding site" evidence="2">
    <location>
        <position position="296"/>
    </location>
    <ligand>
        <name>ATP</name>
        <dbReference type="ChEBI" id="CHEBI:30616"/>
    </ligand>
</feature>
<dbReference type="Proteomes" id="UP000052013">
    <property type="component" value="Unassembled WGS sequence"/>
</dbReference>
<dbReference type="PROSITE" id="PS51459">
    <property type="entry name" value="FIDO"/>
    <property type="match status" value="1"/>
</dbReference>
<reference evidence="5 6" key="1">
    <citation type="journal article" date="2015" name="Genome Announc.">
        <title>Expanding the biotechnology potential of lactobacilli through comparative genomics of 213 strains and associated genera.</title>
        <authorList>
            <person name="Sun Z."/>
            <person name="Harris H.M."/>
            <person name="McCann A."/>
            <person name="Guo C."/>
            <person name="Argimon S."/>
            <person name="Zhang W."/>
            <person name="Yang X."/>
            <person name="Jeffery I.B."/>
            <person name="Cooney J.C."/>
            <person name="Kagawa T.F."/>
            <person name="Liu W."/>
            <person name="Song Y."/>
            <person name="Salvetti E."/>
            <person name="Wrobel A."/>
            <person name="Rasinkangas P."/>
            <person name="Parkhill J."/>
            <person name="Rea M.C."/>
            <person name="O'Sullivan O."/>
            <person name="Ritari J."/>
            <person name="Douillard F.P."/>
            <person name="Paul Ross R."/>
            <person name="Yang R."/>
            <person name="Briner A.E."/>
            <person name="Felis G.E."/>
            <person name="de Vos W.M."/>
            <person name="Barrangou R."/>
            <person name="Klaenhammer T.R."/>
            <person name="Caufield P.W."/>
            <person name="Cui Y."/>
            <person name="Zhang H."/>
            <person name="O'Toole P.W."/>
        </authorList>
    </citation>
    <scope>NUCLEOTIDE SEQUENCE [LARGE SCALE GENOMIC DNA]</scope>
    <source>
        <strain evidence="5 6">DSM 14421</strain>
    </source>
</reference>
<dbReference type="InterPro" id="IPR025230">
    <property type="entry name" value="DUF4172"/>
</dbReference>
<name>A0A0R1SC15_9LACO</name>
<dbReference type="Pfam" id="PF02661">
    <property type="entry name" value="Fic"/>
    <property type="match status" value="1"/>
</dbReference>
<evidence type="ECO:0000256" key="2">
    <source>
        <dbReference type="PIRSR" id="PIRSR640198-2"/>
    </source>
</evidence>
<protein>
    <submittedName>
        <fullName evidence="5">Fic family protein</fullName>
    </submittedName>
</protein>
<gene>
    <name evidence="5" type="ORF">FC85_GL002815</name>
</gene>
<sequence>MDYQLLSVYKYNGSGPSKSNAEVDAEYQRRLAGYSTIVTDMYPVLDKNEYEQIDHYPLFFVQTNAINRLINEITRNSSQITAIAEKLPGVAKRSYTLKLLTSEIYYTNEIEGVKTNKQEIGTVVGQLATKGKDRPIRRLASAVKLYHDTLTGKSYQIESLQDFREIYNKLLKGEISKDQQPDGKIFRDQPVYIGTADQKIHTPPAREAKIQSKLTPLIRFMNQHDIQDLTKAVVTHFMFENSHPFNDGNGRTGRYLLSSYLANKLDHYTGLSISGAIHTDQSAYYKVFKQADNWENRADVTLFIQKIMEIISEGQTDMIINLNQLSDQLEQTLHKIESAFHDPVQCNIMYLLAQSKLFSENSETGIKDIELINVLYASDSKKFHKNKIRSEIENLTNQGVITEIKKRPLQHLVGDEYLRYRF</sequence>
<organism evidence="5 6">
    <name type="scientific">Lentilactobacillus diolivorans DSM 14421</name>
    <dbReference type="NCBI Taxonomy" id="1423739"/>
    <lineage>
        <taxon>Bacteria</taxon>
        <taxon>Bacillati</taxon>
        <taxon>Bacillota</taxon>
        <taxon>Bacilli</taxon>
        <taxon>Lactobacillales</taxon>
        <taxon>Lactobacillaceae</taxon>
        <taxon>Lentilactobacillus</taxon>
    </lineage>
</organism>
<dbReference type="EMBL" id="AZEY01000041">
    <property type="protein sequence ID" value="KRL66508.1"/>
    <property type="molecule type" value="Genomic_DNA"/>
</dbReference>
<dbReference type="GO" id="GO:0005524">
    <property type="term" value="F:ATP binding"/>
    <property type="evidence" value="ECO:0007669"/>
    <property type="project" value="UniProtKB-KW"/>
</dbReference>
<evidence type="ECO:0000256" key="1">
    <source>
        <dbReference type="PIRSR" id="PIRSR640198-1"/>
    </source>
</evidence>
<keyword evidence="2" id="KW-0547">Nucleotide-binding</keyword>
<dbReference type="AlphaFoldDB" id="A0A0R1SC15"/>
<feature type="domain" description="Fido" evidence="4">
    <location>
        <begin position="158"/>
        <end position="306"/>
    </location>
</feature>
<dbReference type="Pfam" id="PF13776">
    <property type="entry name" value="DUF4172"/>
    <property type="match status" value="1"/>
</dbReference>
<comment type="caution">
    <text evidence="5">The sequence shown here is derived from an EMBL/GenBank/DDBJ whole genome shotgun (WGS) entry which is preliminary data.</text>
</comment>
<dbReference type="PATRIC" id="fig|1423739.3.peg.2926"/>
<dbReference type="PANTHER" id="PTHR13504:SF40">
    <property type="entry name" value="FIDO DOMAIN-CONTAINING PROTEIN"/>
    <property type="match status" value="1"/>
</dbReference>
<proteinExistence type="predicted"/>
<dbReference type="SUPFAM" id="SSF140931">
    <property type="entry name" value="Fic-like"/>
    <property type="match status" value="1"/>
</dbReference>
<dbReference type="InterPro" id="IPR003812">
    <property type="entry name" value="Fido"/>
</dbReference>
<feature type="site" description="Important for autoinhibition of adenylyltransferase activity" evidence="3">
    <location>
        <position position="111"/>
    </location>
</feature>
<evidence type="ECO:0000313" key="6">
    <source>
        <dbReference type="Proteomes" id="UP000052013"/>
    </source>
</evidence>
<dbReference type="InterPro" id="IPR036597">
    <property type="entry name" value="Fido-like_dom_sf"/>
</dbReference>
<evidence type="ECO:0000259" key="4">
    <source>
        <dbReference type="PROSITE" id="PS51459"/>
    </source>
</evidence>
<dbReference type="STRING" id="1423739.FC85_GL002815"/>
<accession>A0A0R1SC15</accession>
<feature type="active site" evidence="1">
    <location>
        <position position="243"/>
    </location>
</feature>
<keyword evidence="2" id="KW-0067">ATP-binding</keyword>
<dbReference type="RefSeq" id="WP_057864382.1">
    <property type="nucleotide sequence ID" value="NZ_AZEY01000041.1"/>
</dbReference>
<evidence type="ECO:0000256" key="3">
    <source>
        <dbReference type="PIRSR" id="PIRSR640198-3"/>
    </source>
</evidence>
<feature type="binding site" evidence="2">
    <location>
        <begin position="284"/>
        <end position="285"/>
    </location>
    <ligand>
        <name>ATP</name>
        <dbReference type="ChEBI" id="CHEBI:30616"/>
    </ligand>
</feature>